<reference evidence="2" key="1">
    <citation type="journal article" date="2019" name="bioRxiv">
        <title>The Genome of the Zebra Mussel, Dreissena polymorpha: A Resource for Invasive Species Research.</title>
        <authorList>
            <person name="McCartney M.A."/>
            <person name="Auch B."/>
            <person name="Kono T."/>
            <person name="Mallez S."/>
            <person name="Zhang Y."/>
            <person name="Obille A."/>
            <person name="Becker A."/>
            <person name="Abrahante J.E."/>
            <person name="Garbe J."/>
            <person name="Badalamenti J.P."/>
            <person name="Herman A."/>
            <person name="Mangelson H."/>
            <person name="Liachko I."/>
            <person name="Sullivan S."/>
            <person name="Sone E.D."/>
            <person name="Koren S."/>
            <person name="Silverstein K.A.T."/>
            <person name="Beckman K.B."/>
            <person name="Gohl D.M."/>
        </authorList>
    </citation>
    <scope>NUCLEOTIDE SEQUENCE</scope>
    <source>
        <strain evidence="2">Duluth1</strain>
        <tissue evidence="2">Whole animal</tissue>
    </source>
</reference>
<reference evidence="2" key="2">
    <citation type="submission" date="2020-11" db="EMBL/GenBank/DDBJ databases">
        <authorList>
            <person name="McCartney M.A."/>
            <person name="Auch B."/>
            <person name="Kono T."/>
            <person name="Mallez S."/>
            <person name="Becker A."/>
            <person name="Gohl D.M."/>
            <person name="Silverstein K.A.T."/>
            <person name="Koren S."/>
            <person name="Bechman K.B."/>
            <person name="Herman A."/>
            <person name="Abrahante J.E."/>
            <person name="Garbe J."/>
        </authorList>
    </citation>
    <scope>NUCLEOTIDE SEQUENCE</scope>
    <source>
        <strain evidence="2">Duluth1</strain>
        <tissue evidence="2">Whole animal</tissue>
    </source>
</reference>
<dbReference type="InterPro" id="IPR032675">
    <property type="entry name" value="LRR_dom_sf"/>
</dbReference>
<name>A0A9D4EEC2_DREPO</name>
<accession>A0A9D4EEC2</accession>
<dbReference type="Gene3D" id="3.80.10.10">
    <property type="entry name" value="Ribonuclease Inhibitor"/>
    <property type="match status" value="1"/>
</dbReference>
<dbReference type="Proteomes" id="UP000828390">
    <property type="component" value="Unassembled WGS sequence"/>
</dbReference>
<sequence length="778" mass="88395">MLNTLVLCTWVDDGAKRLTGSSLCELYTTMLDNMCIKANSQTGYFDRYHPLPVNCFSLTEYVKPNMEHIDAIAKAAFSFLFSNKKESSLVFSDIDLRAHLPETAKQFALDSGLLSERKGKKRTDQTVSFVHKTIQEFLTAFHIHMNADVIDGVISGYLKCHDNSYLDISQIFIFLCGFNISAANKLSTLMNELDFNSKFDDSFQDELDFNSKFDDSFQNCILSGYREAVANKNTPIHIHLSHFKFFNSDDAKDLIQIWALNTSRARSLCVSIDNKPVTIRSQDASSSRCQGPGPVALPARKDHGVSTRDDEEQFRSSESGIEIALSSCHNLERLKLRCYVHFNTMHTLQPHALVGLKKLTHLEIDCKCEALDLSHCEHIQSINLNHKVTLLPLSLNNYKTLQRIEILTTYDGLDLSLFENLNSLTISNDVKVLPKPLLIHNKLTYIELHGFDFNSVDNNAVHTWCLLNGADPVTCADYTPVLHSIEYIELTESEVNASTWLRSLLSTMLTLDHKVTCKLWLKVSFVENPSNGQATIITDVNNTCTITVYSDNTCLGETLHGLNVKHLRLHCQYSDLRLRSEYERAGFITGLNVHNVPHVPLLSRSLTSLSQLETLAVYFDSHEYIDLQLPPSLKYLTVYYYDGLSPSELRHLMNKLSACTQSLECRLEFACFKIEDDGVIYYKLVINKIPPEEYIPIQQELDALEHVEVKRFRMYDRTPNTDYWSSAAWSVRDSVADDGDYVNNIIDDGFFNSIYRHALFGLSDIDNINRISIGLQIN</sequence>
<evidence type="ECO:0000256" key="1">
    <source>
        <dbReference type="SAM" id="MobiDB-lite"/>
    </source>
</evidence>
<evidence type="ECO:0000313" key="3">
    <source>
        <dbReference type="Proteomes" id="UP000828390"/>
    </source>
</evidence>
<gene>
    <name evidence="2" type="ORF">DPMN_179328</name>
</gene>
<dbReference type="EMBL" id="JAIWYP010000009">
    <property type="protein sequence ID" value="KAH3777880.1"/>
    <property type="molecule type" value="Genomic_DNA"/>
</dbReference>
<protein>
    <submittedName>
        <fullName evidence="2">Uncharacterized protein</fullName>
    </submittedName>
</protein>
<organism evidence="2 3">
    <name type="scientific">Dreissena polymorpha</name>
    <name type="common">Zebra mussel</name>
    <name type="synonym">Mytilus polymorpha</name>
    <dbReference type="NCBI Taxonomy" id="45954"/>
    <lineage>
        <taxon>Eukaryota</taxon>
        <taxon>Metazoa</taxon>
        <taxon>Spiralia</taxon>
        <taxon>Lophotrochozoa</taxon>
        <taxon>Mollusca</taxon>
        <taxon>Bivalvia</taxon>
        <taxon>Autobranchia</taxon>
        <taxon>Heteroconchia</taxon>
        <taxon>Euheterodonta</taxon>
        <taxon>Imparidentia</taxon>
        <taxon>Neoheterodontei</taxon>
        <taxon>Myida</taxon>
        <taxon>Dreissenoidea</taxon>
        <taxon>Dreissenidae</taxon>
        <taxon>Dreissena</taxon>
    </lineage>
</organism>
<proteinExistence type="predicted"/>
<comment type="caution">
    <text evidence="2">The sequence shown here is derived from an EMBL/GenBank/DDBJ whole genome shotgun (WGS) entry which is preliminary data.</text>
</comment>
<feature type="region of interest" description="Disordered" evidence="1">
    <location>
        <begin position="282"/>
        <end position="306"/>
    </location>
</feature>
<dbReference type="SUPFAM" id="SSF52058">
    <property type="entry name" value="L domain-like"/>
    <property type="match status" value="1"/>
</dbReference>
<evidence type="ECO:0000313" key="2">
    <source>
        <dbReference type="EMBL" id="KAH3777880.1"/>
    </source>
</evidence>
<keyword evidence="3" id="KW-1185">Reference proteome</keyword>
<dbReference type="AlphaFoldDB" id="A0A9D4EEC2"/>